<evidence type="ECO:0000259" key="2">
    <source>
        <dbReference type="Pfam" id="PF04187"/>
    </source>
</evidence>
<comment type="caution">
    <text evidence="3">The sequence shown here is derived from an EMBL/GenBank/DDBJ whole genome shotgun (WGS) entry which is preliminary data.</text>
</comment>
<dbReference type="SUPFAM" id="SSF159501">
    <property type="entry name" value="EreA/ChaN-like"/>
    <property type="match status" value="1"/>
</dbReference>
<reference evidence="3 4" key="1">
    <citation type="submission" date="2013-10" db="EMBL/GenBank/DDBJ databases">
        <authorList>
            <person name="Ichikawa N."/>
            <person name="Kimura A."/>
            <person name="Ohji S."/>
            <person name="Hosoyama A."/>
            <person name="Fujita N."/>
        </authorList>
    </citation>
    <scope>NUCLEOTIDE SEQUENCE [LARGE SCALE GENOMIC DNA]</scope>
    <source>
        <strain evidence="3 4">NBRC 102217</strain>
    </source>
</reference>
<organism evidence="3 4">
    <name type="scientific">Vibrio halioticoli NBRC 102217</name>
    <dbReference type="NCBI Taxonomy" id="1219072"/>
    <lineage>
        <taxon>Bacteria</taxon>
        <taxon>Pseudomonadati</taxon>
        <taxon>Pseudomonadota</taxon>
        <taxon>Gammaproteobacteria</taxon>
        <taxon>Vibrionales</taxon>
        <taxon>Vibrionaceae</taxon>
        <taxon>Vibrio</taxon>
    </lineage>
</organism>
<dbReference type="InterPro" id="IPR016773">
    <property type="entry name" value="Fe3_uptake_reg_CjrA_prd"/>
</dbReference>
<proteinExistence type="predicted"/>
<dbReference type="eggNOG" id="COG3016">
    <property type="taxonomic scope" value="Bacteria"/>
</dbReference>
<evidence type="ECO:0000256" key="1">
    <source>
        <dbReference type="SAM" id="SignalP"/>
    </source>
</evidence>
<sequence>MRIQMLSVLLLFVLPISVANSSASNPASPILNFYDYQLYSAISKEAPQTTLKPLTALPSDIINADVVLVGEWHSHSAIHRFQAELYQKLLEHNTQVAVSMEQFSRPVQNTLDQYLKGEIGELALIAHAKAWPNYSSDYRALVEQAKSASMPVIAANAPREIVRCLGQVGVGYLESLNAEQRQNVAANLDITDRPYKDNFKQAMQGVEKASVEKMYAAQVAWDETMAESIAMHHAQYPHQQILHIAGKFHVENGMGIAYSLHKRAPKLKIVLITPVASLDEPLGMSQYSEYRLLVLPLPTQVVNPHEHGSFSHPHSSSQSNCQ</sequence>
<feature type="signal peptide" evidence="1">
    <location>
        <begin position="1"/>
        <end position="21"/>
    </location>
</feature>
<feature type="chain" id="PRO_5004733054" description="Haem-binding uptake Tiki superfamily ChaN domain-containing protein" evidence="1">
    <location>
        <begin position="22"/>
        <end position="322"/>
    </location>
</feature>
<dbReference type="EMBL" id="BAUJ01000004">
    <property type="protein sequence ID" value="GAD88398.1"/>
    <property type="molecule type" value="Genomic_DNA"/>
</dbReference>
<gene>
    <name evidence="3" type="ORF">VHA01S_004_01690</name>
</gene>
<dbReference type="RefSeq" id="WP_023402784.1">
    <property type="nucleotide sequence ID" value="NZ_BAUJ01000004.1"/>
</dbReference>
<keyword evidence="1" id="KW-0732">Signal</keyword>
<dbReference type="PIRSF" id="PIRSF020419">
    <property type="entry name" value="Fe_uptake_reg_CjrA_prd"/>
    <property type="match status" value="1"/>
</dbReference>
<dbReference type="Gene3D" id="3.40.50.11550">
    <property type="match status" value="1"/>
</dbReference>
<protein>
    <recommendedName>
        <fullName evidence="2">Haem-binding uptake Tiki superfamily ChaN domain-containing protein</fullName>
    </recommendedName>
</protein>
<dbReference type="Pfam" id="PF04187">
    <property type="entry name" value="Cofac_haem_bdg"/>
    <property type="match status" value="1"/>
</dbReference>
<feature type="domain" description="Haem-binding uptake Tiki superfamily ChaN" evidence="2">
    <location>
        <begin position="61"/>
        <end position="259"/>
    </location>
</feature>
<evidence type="ECO:0000313" key="4">
    <source>
        <dbReference type="Proteomes" id="UP000017800"/>
    </source>
</evidence>
<dbReference type="CDD" id="cd14727">
    <property type="entry name" value="ChanN-like"/>
    <property type="match status" value="1"/>
</dbReference>
<dbReference type="Proteomes" id="UP000017800">
    <property type="component" value="Unassembled WGS sequence"/>
</dbReference>
<accession>V5FB38</accession>
<keyword evidence="4" id="KW-1185">Reference proteome</keyword>
<evidence type="ECO:0000313" key="3">
    <source>
        <dbReference type="EMBL" id="GAD88398.1"/>
    </source>
</evidence>
<dbReference type="InterPro" id="IPR007314">
    <property type="entry name" value="Cofac_haem-bd_dom"/>
</dbReference>
<dbReference type="AlphaFoldDB" id="V5FB38"/>
<reference evidence="3 4" key="2">
    <citation type="submission" date="2013-11" db="EMBL/GenBank/DDBJ databases">
        <title>Whole genome shotgun sequence of Vibrio halioticoli NBRC 102217.</title>
        <authorList>
            <person name="Isaki S."/>
            <person name="Kimura A."/>
            <person name="Ohji S."/>
            <person name="Hosoyama A."/>
            <person name="Fujita N."/>
            <person name="Hashimoto M."/>
            <person name="Hosoyama Y."/>
            <person name="Yamazoe A."/>
        </authorList>
    </citation>
    <scope>NUCLEOTIDE SEQUENCE [LARGE SCALE GENOMIC DNA]</scope>
    <source>
        <strain evidence="3 4">NBRC 102217</strain>
    </source>
</reference>
<name>V5FB38_9VIBR</name>